<keyword evidence="2" id="KW-1185">Reference proteome</keyword>
<organism evidence="1 2">
    <name type="scientific">Frankia alni (strain DSM 45986 / CECT 9034 / ACN14a)</name>
    <dbReference type="NCBI Taxonomy" id="326424"/>
    <lineage>
        <taxon>Bacteria</taxon>
        <taxon>Bacillati</taxon>
        <taxon>Actinomycetota</taxon>
        <taxon>Actinomycetes</taxon>
        <taxon>Frankiales</taxon>
        <taxon>Frankiaceae</taxon>
        <taxon>Frankia</taxon>
    </lineage>
</organism>
<dbReference type="HOGENOM" id="CLU_3381983_0_0_11"/>
<dbReference type="KEGG" id="fal:FRAAL4927"/>
<evidence type="ECO:0000313" key="2">
    <source>
        <dbReference type="Proteomes" id="UP000000657"/>
    </source>
</evidence>
<accession>Q0RG21</accession>
<dbReference type="Proteomes" id="UP000000657">
    <property type="component" value="Chromosome"/>
</dbReference>
<dbReference type="STRING" id="326424.FRAAL4927"/>
<reference evidence="1 2" key="1">
    <citation type="journal article" date="2007" name="Genome Res.">
        <title>Genome characteristics of facultatively symbiotic Frankia sp. strains reflect host range and host plant biogeography.</title>
        <authorList>
            <person name="Normand P."/>
            <person name="Lapierre P."/>
            <person name="Tisa L.S."/>
            <person name="Gogarten J.P."/>
            <person name="Alloisio N."/>
            <person name="Bagnarol E."/>
            <person name="Bassi C.A."/>
            <person name="Berry A.M."/>
            <person name="Bickhart D.M."/>
            <person name="Choisne N."/>
            <person name="Couloux A."/>
            <person name="Cournoyer B."/>
            <person name="Cruveiller S."/>
            <person name="Daubin V."/>
            <person name="Demange N."/>
            <person name="Francino M.P."/>
            <person name="Goltsman E."/>
            <person name="Huang Y."/>
            <person name="Kopp O.R."/>
            <person name="Labarre L."/>
            <person name="Lapidus A."/>
            <person name="Lavire C."/>
            <person name="Marechal J."/>
            <person name="Martinez M."/>
            <person name="Mastronunzio J.E."/>
            <person name="Mullin B.C."/>
            <person name="Niemann J."/>
            <person name="Pujic P."/>
            <person name="Rawnsley T."/>
            <person name="Rouy Z."/>
            <person name="Schenowitz C."/>
            <person name="Sellstedt A."/>
            <person name="Tavares F."/>
            <person name="Tomkins J.P."/>
            <person name="Vallenet D."/>
            <person name="Valverde C."/>
            <person name="Wall L.G."/>
            <person name="Wang Y."/>
            <person name="Medigue C."/>
            <person name="Benson D.R."/>
        </authorList>
    </citation>
    <scope>NUCLEOTIDE SEQUENCE [LARGE SCALE GENOMIC DNA]</scope>
    <source>
        <strain evidence="2">DSM 45986 / CECT 9034 / ACN14a</strain>
    </source>
</reference>
<evidence type="ECO:0000313" key="1">
    <source>
        <dbReference type="EMBL" id="CAJ63568.1"/>
    </source>
</evidence>
<protein>
    <submittedName>
        <fullName evidence="1">Uncharacterized protein</fullName>
    </submittedName>
</protein>
<name>Q0RG21_FRAAA</name>
<dbReference type="AlphaFoldDB" id="Q0RG21"/>
<sequence>MPHPARRSTALVIRGHIDFLRVASAVCLVRVPR</sequence>
<gene>
    <name evidence="1" type="ordered locus">FRAAL4927</name>
</gene>
<proteinExistence type="predicted"/>
<dbReference type="EMBL" id="CT573213">
    <property type="protein sequence ID" value="CAJ63568.1"/>
    <property type="molecule type" value="Genomic_DNA"/>
</dbReference>